<feature type="transmembrane region" description="Helical" evidence="7">
    <location>
        <begin position="475"/>
        <end position="501"/>
    </location>
</feature>
<accession>A0A7X4LHD0</accession>
<reference evidence="9 10" key="1">
    <citation type="submission" date="2019-10" db="EMBL/GenBank/DDBJ databases">
        <title>Vibrio sp. nov. isolated from a shrimp pond.</title>
        <authorList>
            <person name="Gomez-Gil B."/>
            <person name="Enciso-Ibarra J."/>
            <person name="Enciso-Ibarra K."/>
            <person name="Bolan-Mejia C."/>
        </authorList>
    </citation>
    <scope>NUCLEOTIDE SEQUENCE [LARGE SCALE GENOMIC DNA]</scope>
    <source>
        <strain evidence="9 10">CAIM 722</strain>
    </source>
</reference>
<dbReference type="SUPFAM" id="SSF103473">
    <property type="entry name" value="MFS general substrate transporter"/>
    <property type="match status" value="1"/>
</dbReference>
<dbReference type="GO" id="GO:0022857">
    <property type="term" value="F:transmembrane transporter activity"/>
    <property type="evidence" value="ECO:0007669"/>
    <property type="project" value="InterPro"/>
</dbReference>
<gene>
    <name evidence="9" type="ORF">F9817_01715</name>
</gene>
<dbReference type="InterPro" id="IPR004638">
    <property type="entry name" value="EmrB-like"/>
</dbReference>
<comment type="subcellular location">
    <subcellularLocation>
        <location evidence="1">Cell membrane</location>
        <topology evidence="1">Multi-pass membrane protein</topology>
    </subcellularLocation>
</comment>
<feature type="transmembrane region" description="Helical" evidence="7">
    <location>
        <begin position="213"/>
        <end position="234"/>
    </location>
</feature>
<keyword evidence="5 7" id="KW-1133">Transmembrane helix</keyword>
<proteinExistence type="predicted"/>
<keyword evidence="6 7" id="KW-0472">Membrane</keyword>
<feature type="transmembrane region" description="Helical" evidence="7">
    <location>
        <begin position="374"/>
        <end position="398"/>
    </location>
</feature>
<evidence type="ECO:0000313" key="10">
    <source>
        <dbReference type="Proteomes" id="UP000462621"/>
    </source>
</evidence>
<dbReference type="PRINTS" id="PR01036">
    <property type="entry name" value="TCRTETB"/>
</dbReference>
<dbReference type="PROSITE" id="PS50850">
    <property type="entry name" value="MFS"/>
    <property type="match status" value="1"/>
</dbReference>
<keyword evidence="10" id="KW-1185">Reference proteome</keyword>
<dbReference type="CDD" id="cd17502">
    <property type="entry name" value="MFS_Azr1_MDR_like"/>
    <property type="match status" value="1"/>
</dbReference>
<evidence type="ECO:0000256" key="3">
    <source>
        <dbReference type="ARBA" id="ARBA00022475"/>
    </source>
</evidence>
<dbReference type="PANTHER" id="PTHR23501">
    <property type="entry name" value="MAJOR FACILITATOR SUPERFAMILY"/>
    <property type="match status" value="1"/>
</dbReference>
<evidence type="ECO:0000256" key="1">
    <source>
        <dbReference type="ARBA" id="ARBA00004651"/>
    </source>
</evidence>
<feature type="transmembrane region" description="Helical" evidence="7">
    <location>
        <begin position="281"/>
        <end position="306"/>
    </location>
</feature>
<dbReference type="InterPro" id="IPR036259">
    <property type="entry name" value="MFS_trans_sf"/>
</dbReference>
<evidence type="ECO:0000256" key="5">
    <source>
        <dbReference type="ARBA" id="ARBA00022989"/>
    </source>
</evidence>
<feature type="transmembrane region" description="Helical" evidence="7">
    <location>
        <begin position="318"/>
        <end position="335"/>
    </location>
</feature>
<evidence type="ECO:0000256" key="4">
    <source>
        <dbReference type="ARBA" id="ARBA00022692"/>
    </source>
</evidence>
<feature type="transmembrane region" description="Helical" evidence="7">
    <location>
        <begin position="181"/>
        <end position="201"/>
    </location>
</feature>
<name>A0A7X4LHD0_9VIBR</name>
<feature type="transmembrane region" description="Helical" evidence="7">
    <location>
        <begin position="347"/>
        <end position="368"/>
    </location>
</feature>
<feature type="transmembrane region" description="Helical" evidence="7">
    <location>
        <begin position="240"/>
        <end position="260"/>
    </location>
</feature>
<feature type="transmembrane region" description="Helical" evidence="7">
    <location>
        <begin position="118"/>
        <end position="139"/>
    </location>
</feature>
<keyword evidence="3" id="KW-1003">Cell membrane</keyword>
<dbReference type="FunFam" id="1.20.1720.10:FF:000004">
    <property type="entry name" value="EmrB/QacA family drug resistance transporter"/>
    <property type="match status" value="1"/>
</dbReference>
<evidence type="ECO:0000256" key="2">
    <source>
        <dbReference type="ARBA" id="ARBA00022448"/>
    </source>
</evidence>
<evidence type="ECO:0000313" key="9">
    <source>
        <dbReference type="EMBL" id="MZI91922.1"/>
    </source>
</evidence>
<dbReference type="EMBL" id="WEKT01000002">
    <property type="protein sequence ID" value="MZI91922.1"/>
    <property type="molecule type" value="Genomic_DNA"/>
</dbReference>
<feature type="transmembrane region" description="Helical" evidence="7">
    <location>
        <begin position="151"/>
        <end position="169"/>
    </location>
</feature>
<dbReference type="PANTHER" id="PTHR23501:SF197">
    <property type="entry name" value="COMD"/>
    <property type="match status" value="1"/>
</dbReference>
<dbReference type="InterPro" id="IPR020846">
    <property type="entry name" value="MFS_dom"/>
</dbReference>
<evidence type="ECO:0000256" key="7">
    <source>
        <dbReference type="SAM" id="Phobius"/>
    </source>
</evidence>
<dbReference type="InterPro" id="IPR011701">
    <property type="entry name" value="MFS"/>
</dbReference>
<comment type="caution">
    <text evidence="9">The sequence shown here is derived from an EMBL/GenBank/DDBJ whole genome shotgun (WGS) entry which is preliminary data.</text>
</comment>
<feature type="transmembrane region" description="Helical" evidence="7">
    <location>
        <begin position="410"/>
        <end position="432"/>
    </location>
</feature>
<dbReference type="GO" id="GO:0005886">
    <property type="term" value="C:plasma membrane"/>
    <property type="evidence" value="ECO:0007669"/>
    <property type="project" value="UniProtKB-SubCell"/>
</dbReference>
<feature type="domain" description="Major facilitator superfamily (MFS) profile" evidence="8">
    <location>
        <begin position="28"/>
        <end position="506"/>
    </location>
</feature>
<feature type="transmembrane region" description="Helical" evidence="7">
    <location>
        <begin position="59"/>
        <end position="81"/>
    </location>
</feature>
<evidence type="ECO:0000259" key="8">
    <source>
        <dbReference type="PROSITE" id="PS50850"/>
    </source>
</evidence>
<protein>
    <submittedName>
        <fullName evidence="9">DHA2 family efflux MFS transporter permease subunit</fullName>
    </submittedName>
</protein>
<evidence type="ECO:0000256" key="6">
    <source>
        <dbReference type="ARBA" id="ARBA00023136"/>
    </source>
</evidence>
<sequence length="508" mass="53736">MKTTDIKISDKPLGNGTEKLPLKALRPIFAGLMLAMSLGSLDQSIVNTALPAMASELGGLAHLSWVVTAFMLSSTVATPIFGKFSDMYGRRGLLLLAITLFMMMSILCGVAQSMTQLIIFRLFQGIGAGGVMTLCQTTISDVVTPKERIRYQGLFTSTFAMSAVAGPILGGALTTALSWRWIFYINVPIALIAIFILWNSLPTLTARKKHVIDVYGAVTMACGASSILLLFSLGGTLFPWQSYTAGVVATIAFISIALFIHVESKAVEPIVTLSLFHIRNFTIGSVTTSCMGFAMMSAMVFLPLYFQLVLGLTAAQSGTMLLAQIVAMLLTSVFGGQISSKLNRPKLFMIAGIALEALGLSVFAVLAYMQKDIYWFLMGLAILGLGMGIAMPHATVIVQNAAPKNALGEATASMAFIRSLGGALGVAVSGGVMTTKLHDGLSQISTDIDVQGIINGGMEAVAALPTGLRPSIELAFSHAITASFVIGGSVMLLALLLSLLLENKQLKN</sequence>
<dbReference type="Proteomes" id="UP000462621">
    <property type="component" value="Unassembled WGS sequence"/>
</dbReference>
<keyword evidence="4 7" id="KW-0812">Transmembrane</keyword>
<keyword evidence="2" id="KW-0813">Transport</keyword>
<dbReference type="Gene3D" id="1.20.1250.20">
    <property type="entry name" value="MFS general substrate transporter like domains"/>
    <property type="match status" value="1"/>
</dbReference>
<dbReference type="AlphaFoldDB" id="A0A7X4LHD0"/>
<organism evidence="9 10">
    <name type="scientific">Vibrio eleionomae</name>
    <dbReference type="NCBI Taxonomy" id="2653505"/>
    <lineage>
        <taxon>Bacteria</taxon>
        <taxon>Pseudomonadati</taxon>
        <taxon>Pseudomonadota</taxon>
        <taxon>Gammaproteobacteria</taxon>
        <taxon>Vibrionales</taxon>
        <taxon>Vibrionaceae</taxon>
        <taxon>Vibrio</taxon>
    </lineage>
</organism>
<dbReference type="RefSeq" id="WP_161153236.1">
    <property type="nucleotide sequence ID" value="NZ_WEKT01000002.1"/>
</dbReference>
<dbReference type="NCBIfam" id="TIGR00711">
    <property type="entry name" value="efflux_EmrB"/>
    <property type="match status" value="1"/>
</dbReference>
<dbReference type="Pfam" id="PF07690">
    <property type="entry name" value="MFS_1"/>
    <property type="match status" value="1"/>
</dbReference>
<feature type="transmembrane region" description="Helical" evidence="7">
    <location>
        <begin position="93"/>
        <end position="112"/>
    </location>
</feature>
<dbReference type="Gene3D" id="1.20.1720.10">
    <property type="entry name" value="Multidrug resistance protein D"/>
    <property type="match status" value="1"/>
</dbReference>